<dbReference type="SUPFAM" id="SSF53756">
    <property type="entry name" value="UDP-Glycosyltransferase/glycogen phosphorylase"/>
    <property type="match status" value="1"/>
</dbReference>
<dbReference type="NCBIfam" id="NF001898">
    <property type="entry name" value="PRK00654.1-1"/>
    <property type="match status" value="1"/>
</dbReference>
<evidence type="ECO:0000256" key="3">
    <source>
        <dbReference type="ARBA" id="ARBA00010281"/>
    </source>
</evidence>
<keyword evidence="6 7" id="KW-0320">Glycogen biosynthesis</keyword>
<comment type="function">
    <text evidence="2 7">Synthesizes alpha-1,4-glucan chains using ADP-glucose.</text>
</comment>
<dbReference type="Gene3D" id="3.40.50.2000">
    <property type="entry name" value="Glycogen Phosphorylase B"/>
    <property type="match status" value="2"/>
</dbReference>
<evidence type="ECO:0000256" key="2">
    <source>
        <dbReference type="ARBA" id="ARBA00002764"/>
    </source>
</evidence>
<dbReference type="GO" id="GO:0009011">
    <property type="term" value="F:alpha-1,4-glucan glucosyltransferase (ADP-glucose donor) activity"/>
    <property type="evidence" value="ECO:0007669"/>
    <property type="project" value="UniProtKB-EC"/>
</dbReference>
<evidence type="ECO:0000256" key="4">
    <source>
        <dbReference type="ARBA" id="ARBA00022676"/>
    </source>
</evidence>
<evidence type="ECO:0000256" key="7">
    <source>
        <dbReference type="HAMAP-Rule" id="MF_00484"/>
    </source>
</evidence>
<dbReference type="EMBL" id="QUAJ01000027">
    <property type="protein sequence ID" value="REI39956.1"/>
    <property type="molecule type" value="Genomic_DNA"/>
</dbReference>
<evidence type="ECO:0000256" key="5">
    <source>
        <dbReference type="ARBA" id="ARBA00022679"/>
    </source>
</evidence>
<reference evidence="10 11" key="1">
    <citation type="submission" date="2018-08" db="EMBL/GenBank/DDBJ databases">
        <title>Draft genome sequence of Psychrilyobacter sp. strain SD5 isolated from Black Sea water.</title>
        <authorList>
            <person name="Yadav S."/>
            <person name="Villanueva L."/>
            <person name="Damste J.S.S."/>
        </authorList>
    </citation>
    <scope>NUCLEOTIDE SEQUENCE [LARGE SCALE GENOMIC DNA]</scope>
    <source>
        <strain evidence="10 11">SD5</strain>
    </source>
</reference>
<organism evidence="10 11">
    <name type="scientific">Psychrilyobacter piezotolerans</name>
    <dbReference type="NCBI Taxonomy" id="2293438"/>
    <lineage>
        <taxon>Bacteria</taxon>
        <taxon>Fusobacteriati</taxon>
        <taxon>Fusobacteriota</taxon>
        <taxon>Fusobacteriia</taxon>
        <taxon>Fusobacteriales</taxon>
        <taxon>Fusobacteriaceae</taxon>
        <taxon>Psychrilyobacter</taxon>
    </lineage>
</organism>
<feature type="domain" description="Starch synthase catalytic" evidence="9">
    <location>
        <begin position="2"/>
        <end position="233"/>
    </location>
</feature>
<gene>
    <name evidence="7" type="primary">glgA</name>
    <name evidence="10" type="ORF">DYH56_12755</name>
</gene>
<dbReference type="EC" id="2.4.1.21" evidence="7"/>
<dbReference type="Pfam" id="PF00534">
    <property type="entry name" value="Glycos_transf_1"/>
    <property type="match status" value="1"/>
</dbReference>
<feature type="domain" description="Glycosyl transferase family 1" evidence="8">
    <location>
        <begin position="288"/>
        <end position="445"/>
    </location>
</feature>
<dbReference type="CDD" id="cd03791">
    <property type="entry name" value="GT5_Glycogen_synthase_DULL1-like"/>
    <property type="match status" value="1"/>
</dbReference>
<dbReference type="InterPro" id="IPR013534">
    <property type="entry name" value="Starch_synth_cat_dom"/>
</dbReference>
<dbReference type="HAMAP" id="MF_00484">
    <property type="entry name" value="Glycogen_synth"/>
    <property type="match status" value="1"/>
</dbReference>
<comment type="catalytic activity">
    <reaction evidence="1 7">
        <text>[(1-&gt;4)-alpha-D-glucosyl](n) + ADP-alpha-D-glucose = [(1-&gt;4)-alpha-D-glucosyl](n+1) + ADP + H(+)</text>
        <dbReference type="Rhea" id="RHEA:18189"/>
        <dbReference type="Rhea" id="RHEA-COMP:9584"/>
        <dbReference type="Rhea" id="RHEA-COMP:9587"/>
        <dbReference type="ChEBI" id="CHEBI:15378"/>
        <dbReference type="ChEBI" id="CHEBI:15444"/>
        <dbReference type="ChEBI" id="CHEBI:57498"/>
        <dbReference type="ChEBI" id="CHEBI:456216"/>
        <dbReference type="EC" id="2.4.1.21"/>
    </reaction>
</comment>
<keyword evidence="4 7" id="KW-0328">Glycosyltransferase</keyword>
<keyword evidence="11" id="KW-1185">Reference proteome</keyword>
<evidence type="ECO:0000313" key="10">
    <source>
        <dbReference type="EMBL" id="REI39956.1"/>
    </source>
</evidence>
<dbReference type="NCBIfam" id="TIGR02095">
    <property type="entry name" value="glgA"/>
    <property type="match status" value="1"/>
</dbReference>
<evidence type="ECO:0000259" key="8">
    <source>
        <dbReference type="Pfam" id="PF00534"/>
    </source>
</evidence>
<feature type="binding site" evidence="7">
    <location>
        <position position="15"/>
    </location>
    <ligand>
        <name>ADP-alpha-D-glucose</name>
        <dbReference type="ChEBI" id="CHEBI:57498"/>
    </ligand>
</feature>
<sequence length="475" mass="54868">MKILFVTSEAHPFAKSGGLGDVAHSLPKALVKTTDIRVIMPKYTSIHDRYRSGMKLISKFTTKVSWREKYVGLYRMKYDKIPFYFIDNEGYFNRPNAYGYFDDGERFSYFSRAVIDAIEHMDFVPDIIHCNDWQSALIPVFLKAFYGEKYKDIKVVYTIHNLKFQGVYSKQTLHDILGLSDYYFDEEKLKFNDAISYMKGGITFSDYITTVSDTYANEIKYPFFGEGLHGLFQKLDYKVTGIVNGIDYETFNPRKDKELHTKYGISTREKKIENKLALQRELGLLESENIPVIGIVTRLTGQKGLDLIAHILEELLILDIQLVVLGTGDIQFEDLFKYYAHIYPSKLSANITFDSTLAKKIYAGSDMFLMPSLFEPCGLSQLISMRYGTIPIVRETGGLKDTVIPYNEFKGTGTGFGFRNYNAHELLETLKYALKIYEKKEHWDKLVKNAMERKSSWANAAKEYKKIYKELINKK</sequence>
<dbReference type="InterPro" id="IPR011835">
    <property type="entry name" value="GS/SS"/>
</dbReference>
<dbReference type="PANTHER" id="PTHR45825">
    <property type="entry name" value="GRANULE-BOUND STARCH SYNTHASE 1, CHLOROPLASTIC/AMYLOPLASTIC"/>
    <property type="match status" value="1"/>
</dbReference>
<comment type="pathway">
    <text evidence="7">Glycan biosynthesis; glycogen biosynthesis.</text>
</comment>
<evidence type="ECO:0000256" key="1">
    <source>
        <dbReference type="ARBA" id="ARBA00001478"/>
    </source>
</evidence>
<dbReference type="RefSeq" id="WP_114643262.1">
    <property type="nucleotide sequence ID" value="NZ_JAACIO010000026.1"/>
</dbReference>
<accession>A0ABX9KEI4</accession>
<name>A0ABX9KEI4_9FUSO</name>
<proteinExistence type="inferred from homology"/>
<comment type="similarity">
    <text evidence="3 7">Belongs to the glycosyltransferase 1 family. Bacterial/plant glycogen synthase subfamily.</text>
</comment>
<dbReference type="PANTHER" id="PTHR45825:SF11">
    <property type="entry name" value="ALPHA AMYLASE DOMAIN-CONTAINING PROTEIN"/>
    <property type="match status" value="1"/>
</dbReference>
<dbReference type="Pfam" id="PF08323">
    <property type="entry name" value="Glyco_transf_5"/>
    <property type="match status" value="1"/>
</dbReference>
<evidence type="ECO:0000313" key="11">
    <source>
        <dbReference type="Proteomes" id="UP000263486"/>
    </source>
</evidence>
<dbReference type="Proteomes" id="UP000263486">
    <property type="component" value="Unassembled WGS sequence"/>
</dbReference>
<evidence type="ECO:0000259" key="9">
    <source>
        <dbReference type="Pfam" id="PF08323"/>
    </source>
</evidence>
<comment type="caution">
    <text evidence="10">The sequence shown here is derived from an EMBL/GenBank/DDBJ whole genome shotgun (WGS) entry which is preliminary data.</text>
</comment>
<protein>
    <recommendedName>
        <fullName evidence="7">Glycogen synthase</fullName>
        <ecNumber evidence="7">2.4.1.21</ecNumber>
    </recommendedName>
    <alternativeName>
        <fullName evidence="7">Starch [bacterial glycogen] synthase</fullName>
    </alternativeName>
</protein>
<evidence type="ECO:0000256" key="6">
    <source>
        <dbReference type="ARBA" id="ARBA00023056"/>
    </source>
</evidence>
<keyword evidence="5 7" id="KW-0808">Transferase</keyword>
<dbReference type="InterPro" id="IPR001296">
    <property type="entry name" value="Glyco_trans_1"/>
</dbReference>